<dbReference type="PANTHER" id="PTHR30011">
    <property type="entry name" value="ALKANESULFONATE MONOOXYGENASE-RELATED"/>
    <property type="match status" value="1"/>
</dbReference>
<feature type="compositionally biased region" description="Basic and acidic residues" evidence="7">
    <location>
        <begin position="507"/>
        <end position="516"/>
    </location>
</feature>
<feature type="domain" description="Luciferase-like" evidence="8">
    <location>
        <begin position="25"/>
        <end position="251"/>
    </location>
</feature>
<keyword evidence="2 6" id="KW-0288">FMN</keyword>
<feature type="region of interest" description="Disordered" evidence="7">
    <location>
        <begin position="432"/>
        <end position="545"/>
    </location>
</feature>
<organism evidence="9 10">
    <name type="scientific">Pseudonocardia oroxyli</name>
    <dbReference type="NCBI Taxonomy" id="366584"/>
    <lineage>
        <taxon>Bacteria</taxon>
        <taxon>Bacillati</taxon>
        <taxon>Actinomycetota</taxon>
        <taxon>Actinomycetes</taxon>
        <taxon>Pseudonocardiales</taxon>
        <taxon>Pseudonocardiaceae</taxon>
        <taxon>Pseudonocardia</taxon>
    </lineage>
</organism>
<dbReference type="InterPro" id="IPR016215">
    <property type="entry name" value="NTA_MOA"/>
</dbReference>
<dbReference type="SUPFAM" id="SSF51679">
    <property type="entry name" value="Bacterial luciferase-like"/>
    <property type="match status" value="2"/>
</dbReference>
<dbReference type="PIRSF" id="PIRSF000337">
    <property type="entry name" value="NTA_MOA"/>
    <property type="match status" value="1"/>
</dbReference>
<evidence type="ECO:0000256" key="6">
    <source>
        <dbReference type="PIRSR" id="PIRSR000337-1"/>
    </source>
</evidence>
<evidence type="ECO:0000256" key="4">
    <source>
        <dbReference type="ARBA" id="ARBA00023033"/>
    </source>
</evidence>
<comment type="similarity">
    <text evidence="5">Belongs to the NtaA/SnaA/DszA monooxygenase family.</text>
</comment>
<dbReference type="AlphaFoldDB" id="A0A1G7EVT1"/>
<reference evidence="9 10" key="1">
    <citation type="submission" date="2016-10" db="EMBL/GenBank/DDBJ databases">
        <authorList>
            <person name="de Groot N.N."/>
        </authorList>
    </citation>
    <scope>NUCLEOTIDE SEQUENCE [LARGE SCALE GENOMIC DNA]</scope>
    <source>
        <strain evidence="9 10">CGMCC 4.3143</strain>
    </source>
</reference>
<feature type="compositionally biased region" description="Low complexity" evidence="7">
    <location>
        <begin position="483"/>
        <end position="492"/>
    </location>
</feature>
<dbReference type="InterPro" id="IPR051260">
    <property type="entry name" value="Diverse_substr_monoxygenases"/>
</dbReference>
<dbReference type="GO" id="GO:0016705">
    <property type="term" value="F:oxidoreductase activity, acting on paired donors, with incorporation or reduction of molecular oxygen"/>
    <property type="evidence" value="ECO:0007669"/>
    <property type="project" value="InterPro"/>
</dbReference>
<proteinExistence type="inferred from homology"/>
<dbReference type="EMBL" id="FNBE01000001">
    <property type="protein sequence ID" value="SDE67586.1"/>
    <property type="molecule type" value="Genomic_DNA"/>
</dbReference>
<evidence type="ECO:0000256" key="5">
    <source>
        <dbReference type="ARBA" id="ARBA00033748"/>
    </source>
</evidence>
<feature type="domain" description="Luciferase-like" evidence="8">
    <location>
        <begin position="259"/>
        <end position="419"/>
    </location>
</feature>
<dbReference type="GO" id="GO:0004497">
    <property type="term" value="F:monooxygenase activity"/>
    <property type="evidence" value="ECO:0007669"/>
    <property type="project" value="UniProtKB-KW"/>
</dbReference>
<keyword evidence="1 6" id="KW-0285">Flavoprotein</keyword>
<evidence type="ECO:0000256" key="3">
    <source>
        <dbReference type="ARBA" id="ARBA00023002"/>
    </source>
</evidence>
<feature type="compositionally biased region" description="Low complexity" evidence="7">
    <location>
        <begin position="451"/>
        <end position="464"/>
    </location>
</feature>
<keyword evidence="10" id="KW-1185">Reference proteome</keyword>
<dbReference type="Pfam" id="PF00296">
    <property type="entry name" value="Bac_luciferase"/>
    <property type="match status" value="2"/>
</dbReference>
<dbReference type="RefSeq" id="WP_093075855.1">
    <property type="nucleotide sequence ID" value="NZ_FNBE01000001.1"/>
</dbReference>
<name>A0A1G7EVT1_PSEOR</name>
<feature type="binding site" evidence="6">
    <location>
        <position position="100"/>
    </location>
    <ligand>
        <name>FMN</name>
        <dbReference type="ChEBI" id="CHEBI:58210"/>
    </ligand>
</feature>
<feature type="binding site" evidence="6">
    <location>
        <position position="55"/>
    </location>
    <ligand>
        <name>FMN</name>
        <dbReference type="ChEBI" id="CHEBI:58210"/>
    </ligand>
</feature>
<dbReference type="STRING" id="366584.SAMN05216377_101487"/>
<dbReference type="Gene3D" id="3.20.20.30">
    <property type="entry name" value="Luciferase-like domain"/>
    <property type="match status" value="2"/>
</dbReference>
<evidence type="ECO:0000313" key="9">
    <source>
        <dbReference type="EMBL" id="SDE67586.1"/>
    </source>
</evidence>
<evidence type="ECO:0000313" key="10">
    <source>
        <dbReference type="Proteomes" id="UP000198967"/>
    </source>
</evidence>
<dbReference type="OrthoDB" id="9135350at2"/>
<gene>
    <name evidence="9" type="ORF">SAMN05216377_101487</name>
</gene>
<sequence>MAPLHLAVALDGAGWHPAAWREPSARPDRLFTARYWAALARAAERGLLDLLTIEDAFGLQSEDHLAVADRRTDQVRGRLDAQLVAAFVAPLTRHVGLVPTVTTTHTEPFHIASAISTLDHDSHGRAGWRVQTSTRADEAAHFGRRVLPEIRRESLNTPETAAAVADLFEEAADAVEVVRRLWDSWEDGAEIRDAATGRFLDRSKVHPIDFTGRFFAVRGPGIVPRPPQGQPLVVALAHARAAHELAARAADADTGENFRRGGFLSHAQRYERAGEILDAVRTLWDSWGSDAVVADKAGGRFLRDAHVGDFAVRGTQFAVAGRFTTPRSPQGHPVVLQAGESPAGRDFAAARSDAIFSRYSTFAEARAFYTDVKARVARLGRDPEQVEILPSASVILGDTEAEARDRHRDVRSRQVDPFTAVVLVETVWSRDLSGVDPDGPVPDLEPPRGWTRSSTGSSRCGASAVSCGPPTPGRRCASTSACPSRPVSANPPRRAPPPDLVPAHPVLPKESRHDRQTPPVAVARPPRRRPGPVRVRRWGRRRGRR</sequence>
<evidence type="ECO:0000259" key="8">
    <source>
        <dbReference type="Pfam" id="PF00296"/>
    </source>
</evidence>
<keyword evidence="3" id="KW-0560">Oxidoreductase</keyword>
<keyword evidence="4 9" id="KW-0503">Monooxygenase</keyword>
<evidence type="ECO:0000256" key="2">
    <source>
        <dbReference type="ARBA" id="ARBA00022643"/>
    </source>
</evidence>
<dbReference type="Proteomes" id="UP000198967">
    <property type="component" value="Unassembled WGS sequence"/>
</dbReference>
<dbReference type="PANTHER" id="PTHR30011:SF16">
    <property type="entry name" value="C2H2 FINGER DOMAIN TRANSCRIPTION FACTOR (EUROFUNG)-RELATED"/>
    <property type="match status" value="1"/>
</dbReference>
<evidence type="ECO:0000256" key="1">
    <source>
        <dbReference type="ARBA" id="ARBA00022630"/>
    </source>
</evidence>
<dbReference type="InterPro" id="IPR011251">
    <property type="entry name" value="Luciferase-like_dom"/>
</dbReference>
<evidence type="ECO:0000256" key="7">
    <source>
        <dbReference type="SAM" id="MobiDB-lite"/>
    </source>
</evidence>
<feature type="compositionally biased region" description="Basic residues" evidence="7">
    <location>
        <begin position="525"/>
        <end position="545"/>
    </location>
</feature>
<dbReference type="InterPro" id="IPR036661">
    <property type="entry name" value="Luciferase-like_sf"/>
</dbReference>
<accession>A0A1G7EVT1</accession>
<protein>
    <submittedName>
        <fullName evidence="9">Luciferase-like monooxygenase</fullName>
    </submittedName>
</protein>